<dbReference type="InterPro" id="IPR011008">
    <property type="entry name" value="Dimeric_a/b-barrel"/>
</dbReference>
<dbReference type="InterPro" id="IPR051807">
    <property type="entry name" value="Sec-metab_biosynth-assoc"/>
</dbReference>
<accession>A0ABT9GX87</accession>
<dbReference type="PANTHER" id="PTHR33606">
    <property type="entry name" value="PROTEIN YCII"/>
    <property type="match status" value="1"/>
</dbReference>
<feature type="domain" description="YCII-related" evidence="2">
    <location>
        <begin position="1"/>
        <end position="86"/>
    </location>
</feature>
<sequence>MHYLLFYRDLVDDYVKRREAWRGQHLAHAKAAKARGELVLAGALDEPVDGAVLLFQGESAEVAEQFAKHDPYVMNGLVGHWEVRLWSTVIGDQATIPLG</sequence>
<evidence type="ECO:0000256" key="1">
    <source>
        <dbReference type="ARBA" id="ARBA00007689"/>
    </source>
</evidence>
<protein>
    <submittedName>
        <fullName evidence="3">YciI-like protein</fullName>
    </submittedName>
</protein>
<dbReference type="Pfam" id="PF03795">
    <property type="entry name" value="YCII"/>
    <property type="match status" value="1"/>
</dbReference>
<proteinExistence type="inferred from homology"/>
<evidence type="ECO:0000313" key="3">
    <source>
        <dbReference type="EMBL" id="MDP4535479.1"/>
    </source>
</evidence>
<dbReference type="SUPFAM" id="SSF54909">
    <property type="entry name" value="Dimeric alpha+beta barrel"/>
    <property type="match status" value="1"/>
</dbReference>
<dbReference type="RefSeq" id="WP_305892747.1">
    <property type="nucleotide sequence ID" value="NZ_JAUZVZ010000005.1"/>
</dbReference>
<organism evidence="3 4">
    <name type="scientific">Alkalimonas collagenimarina</name>
    <dbReference type="NCBI Taxonomy" id="400390"/>
    <lineage>
        <taxon>Bacteria</taxon>
        <taxon>Pseudomonadati</taxon>
        <taxon>Pseudomonadota</taxon>
        <taxon>Gammaproteobacteria</taxon>
        <taxon>Alkalimonas</taxon>
    </lineage>
</organism>
<reference evidence="3 4" key="1">
    <citation type="submission" date="2023-08" db="EMBL/GenBank/DDBJ databases">
        <authorList>
            <person name="Joshi A."/>
            <person name="Thite S."/>
        </authorList>
    </citation>
    <scope>NUCLEOTIDE SEQUENCE [LARGE SCALE GENOMIC DNA]</scope>
    <source>
        <strain evidence="3 4">AC40</strain>
    </source>
</reference>
<dbReference type="Gene3D" id="3.30.70.1060">
    <property type="entry name" value="Dimeric alpha+beta barrel"/>
    <property type="match status" value="1"/>
</dbReference>
<dbReference type="NCBIfam" id="NF009508">
    <property type="entry name" value="PRK12866.1"/>
    <property type="match status" value="1"/>
</dbReference>
<comment type="similarity">
    <text evidence="1">Belongs to the YciI family.</text>
</comment>
<name>A0ABT9GX87_9GAMM</name>
<dbReference type="EMBL" id="JAUZVZ010000005">
    <property type="protein sequence ID" value="MDP4535479.1"/>
    <property type="molecule type" value="Genomic_DNA"/>
</dbReference>
<dbReference type="InterPro" id="IPR005545">
    <property type="entry name" value="YCII"/>
</dbReference>
<dbReference type="Proteomes" id="UP001231616">
    <property type="component" value="Unassembled WGS sequence"/>
</dbReference>
<comment type="caution">
    <text evidence="3">The sequence shown here is derived from an EMBL/GenBank/DDBJ whole genome shotgun (WGS) entry which is preliminary data.</text>
</comment>
<gene>
    <name evidence="3" type="ORF">Q3O60_04650</name>
</gene>
<keyword evidence="4" id="KW-1185">Reference proteome</keyword>
<evidence type="ECO:0000259" key="2">
    <source>
        <dbReference type="Pfam" id="PF03795"/>
    </source>
</evidence>
<evidence type="ECO:0000313" key="4">
    <source>
        <dbReference type="Proteomes" id="UP001231616"/>
    </source>
</evidence>
<dbReference type="PANTHER" id="PTHR33606:SF3">
    <property type="entry name" value="PROTEIN YCII"/>
    <property type="match status" value="1"/>
</dbReference>